<organism evidence="1">
    <name type="scientific">marine metagenome</name>
    <dbReference type="NCBI Taxonomy" id="408172"/>
    <lineage>
        <taxon>unclassified sequences</taxon>
        <taxon>metagenomes</taxon>
        <taxon>ecological metagenomes</taxon>
    </lineage>
</organism>
<reference evidence="1" key="1">
    <citation type="submission" date="2018-05" db="EMBL/GenBank/DDBJ databases">
        <authorList>
            <person name="Lanie J.A."/>
            <person name="Ng W.-L."/>
            <person name="Kazmierczak K.M."/>
            <person name="Andrzejewski T.M."/>
            <person name="Davidsen T.M."/>
            <person name="Wayne K.J."/>
            <person name="Tettelin H."/>
            <person name="Glass J.I."/>
            <person name="Rusch D."/>
            <person name="Podicherti R."/>
            <person name="Tsui H.-C.T."/>
            <person name="Winkler M.E."/>
        </authorList>
    </citation>
    <scope>NUCLEOTIDE SEQUENCE</scope>
</reference>
<gene>
    <name evidence="1" type="ORF">METZ01_LOCUS192615</name>
</gene>
<evidence type="ECO:0000313" key="1">
    <source>
        <dbReference type="EMBL" id="SVB39761.1"/>
    </source>
</evidence>
<sequence>MLMDQARLTYDKTWITPGSNHDYTDEYLYNDRRTGLDTRHTGEPRRGRYCLWITLLQA</sequence>
<accession>A0A382DPV1</accession>
<name>A0A382DPV1_9ZZZZ</name>
<proteinExistence type="predicted"/>
<dbReference type="EMBL" id="UINC01040212">
    <property type="protein sequence ID" value="SVB39761.1"/>
    <property type="molecule type" value="Genomic_DNA"/>
</dbReference>
<protein>
    <submittedName>
        <fullName evidence="1">Uncharacterized protein</fullName>
    </submittedName>
</protein>
<dbReference type="AlphaFoldDB" id="A0A382DPV1"/>